<comment type="caution">
    <text evidence="1">The sequence shown here is derived from an EMBL/GenBank/DDBJ whole genome shotgun (WGS) entry which is preliminary data.</text>
</comment>
<sequence>MPPRPPKRRKLSPSPQDEFSDDASSFSGFSDTVNGVEERSQEDEAGEPANGSIPNGEVNVNEDNEDEEDLDNPGDVSDEPGDYAAVKQERATPLRKKAPAASNPLLQKQSMTNGMHAHTISNSQGANYTGEAFKSNMFKLQMDDLLEQSRVKYGKKEKPAEVALRTLKTILEDIPRREPTSVSDAERSLIKSCKVAVPFPFPRPPRDANYKLEYAKPANINVAGSYALRTATRTGEELGVDLVVTMPSSIFQDKDYLNYRYFYKRAYYLACLAAGIKGSRDHQFNLHFDYLNGNHLQPILVVQSSADGSNNDFSSSNCYINIIPCVSETLFPIGKTLPDKNCVRTKGGDDNASMEQQKPTPYYNASLRADSSMMAYLKLLHATSVSCDSFRDACVLGRIWLRQRGLSSHVQSGGFGNFEWASTMALLLQGGGPKGRPLLSSGYSSYQLFKAMLQFLASKDLQRNPLVVGQEHALTQNSVPAPTLFDGANGVNIVYKMTSSSYHMLRQEATTAVASLGDSAFDQFEATFISRADHPLYKFDYNIEIPVSALFLTPNTEDDSAELQQ</sequence>
<name>A0ACC3D0H9_9PEZI</name>
<reference evidence="1" key="1">
    <citation type="submission" date="2024-09" db="EMBL/GenBank/DDBJ databases">
        <title>Black Yeasts Isolated from many extreme environments.</title>
        <authorList>
            <person name="Coleine C."/>
            <person name="Stajich J.E."/>
            <person name="Selbmann L."/>
        </authorList>
    </citation>
    <scope>NUCLEOTIDE SEQUENCE</scope>
    <source>
        <strain evidence="1">CCFEE 5737</strain>
    </source>
</reference>
<accession>A0ACC3D0H9</accession>
<protein>
    <submittedName>
        <fullName evidence="1">Uncharacterized protein</fullName>
    </submittedName>
</protein>
<gene>
    <name evidence="1" type="ORF">LTS18_009531</name>
</gene>
<dbReference type="Proteomes" id="UP001186974">
    <property type="component" value="Unassembled WGS sequence"/>
</dbReference>
<keyword evidence="2" id="KW-1185">Reference proteome</keyword>
<evidence type="ECO:0000313" key="1">
    <source>
        <dbReference type="EMBL" id="KAK3060015.1"/>
    </source>
</evidence>
<proteinExistence type="predicted"/>
<feature type="non-terminal residue" evidence="1">
    <location>
        <position position="565"/>
    </location>
</feature>
<dbReference type="EMBL" id="JAWDJW010008922">
    <property type="protein sequence ID" value="KAK3060015.1"/>
    <property type="molecule type" value="Genomic_DNA"/>
</dbReference>
<evidence type="ECO:0000313" key="2">
    <source>
        <dbReference type="Proteomes" id="UP001186974"/>
    </source>
</evidence>
<organism evidence="1 2">
    <name type="scientific">Coniosporium uncinatum</name>
    <dbReference type="NCBI Taxonomy" id="93489"/>
    <lineage>
        <taxon>Eukaryota</taxon>
        <taxon>Fungi</taxon>
        <taxon>Dikarya</taxon>
        <taxon>Ascomycota</taxon>
        <taxon>Pezizomycotina</taxon>
        <taxon>Dothideomycetes</taxon>
        <taxon>Dothideomycetes incertae sedis</taxon>
        <taxon>Coniosporium</taxon>
    </lineage>
</organism>